<proteinExistence type="predicted"/>
<evidence type="ECO:0000313" key="2">
    <source>
        <dbReference type="Proteomes" id="UP000735302"/>
    </source>
</evidence>
<dbReference type="AlphaFoldDB" id="A0AAV3XU60"/>
<protein>
    <recommendedName>
        <fullName evidence="3">Lipocalin/cytosolic fatty-acid binding domain-containing protein</fullName>
    </recommendedName>
</protein>
<reference evidence="1 2" key="1">
    <citation type="journal article" date="2021" name="Elife">
        <title>Chloroplast acquisition without the gene transfer in kleptoplastic sea slugs, Plakobranchus ocellatus.</title>
        <authorList>
            <person name="Maeda T."/>
            <person name="Takahashi S."/>
            <person name="Yoshida T."/>
            <person name="Shimamura S."/>
            <person name="Takaki Y."/>
            <person name="Nagai Y."/>
            <person name="Toyoda A."/>
            <person name="Suzuki Y."/>
            <person name="Arimoto A."/>
            <person name="Ishii H."/>
            <person name="Satoh N."/>
            <person name="Nishiyama T."/>
            <person name="Hasebe M."/>
            <person name="Maruyama T."/>
            <person name="Minagawa J."/>
            <person name="Obokata J."/>
            <person name="Shigenobu S."/>
        </authorList>
    </citation>
    <scope>NUCLEOTIDE SEQUENCE [LARGE SCALE GENOMIC DNA]</scope>
</reference>
<accession>A0AAV3XU60</accession>
<dbReference type="Proteomes" id="UP000735302">
    <property type="component" value="Unassembled WGS sequence"/>
</dbReference>
<evidence type="ECO:0008006" key="3">
    <source>
        <dbReference type="Google" id="ProtNLM"/>
    </source>
</evidence>
<keyword evidence="2" id="KW-1185">Reference proteome</keyword>
<comment type="caution">
    <text evidence="1">The sequence shown here is derived from an EMBL/GenBank/DDBJ whole genome shotgun (WGS) entry which is preliminary data.</text>
</comment>
<dbReference type="EMBL" id="BLXT01000055">
    <property type="protein sequence ID" value="GFN74056.1"/>
    <property type="molecule type" value="Genomic_DNA"/>
</dbReference>
<organism evidence="1 2">
    <name type="scientific">Plakobranchus ocellatus</name>
    <dbReference type="NCBI Taxonomy" id="259542"/>
    <lineage>
        <taxon>Eukaryota</taxon>
        <taxon>Metazoa</taxon>
        <taxon>Spiralia</taxon>
        <taxon>Lophotrochozoa</taxon>
        <taxon>Mollusca</taxon>
        <taxon>Gastropoda</taxon>
        <taxon>Heterobranchia</taxon>
        <taxon>Euthyneura</taxon>
        <taxon>Panpulmonata</taxon>
        <taxon>Sacoglossa</taxon>
        <taxon>Placobranchoidea</taxon>
        <taxon>Plakobranchidae</taxon>
        <taxon>Plakobranchus</taxon>
    </lineage>
</organism>
<gene>
    <name evidence="1" type="ORF">PoB_000056200</name>
</gene>
<name>A0AAV3XU60_9GAST</name>
<evidence type="ECO:0000313" key="1">
    <source>
        <dbReference type="EMBL" id="GFN74056.1"/>
    </source>
</evidence>
<sequence>MEGLIDCLDTAKWEEITMANKPDGFVEFHVNPHAHKQVDKTTFSYMIETDDIDPKMVNLEHATKDPIKKATVVEFRLSGDGLKITGIDIDGDIVVLKS</sequence>